<evidence type="ECO:0000313" key="2">
    <source>
        <dbReference type="Proteomes" id="UP001344888"/>
    </source>
</evidence>
<dbReference type="AlphaFoldDB" id="A0AAW9NV10"/>
<dbReference type="Pfam" id="PF10076">
    <property type="entry name" value="Phage_Mu_Gp48"/>
    <property type="match status" value="1"/>
</dbReference>
<organism evidence="1 2">
    <name type="scientific">Metasolibacillus meyeri</name>
    <dbReference type="NCBI Taxonomy" id="1071052"/>
    <lineage>
        <taxon>Bacteria</taxon>
        <taxon>Bacillati</taxon>
        <taxon>Bacillota</taxon>
        <taxon>Bacilli</taxon>
        <taxon>Bacillales</taxon>
        <taxon>Caryophanaceae</taxon>
        <taxon>Metasolibacillus</taxon>
    </lineage>
</organism>
<proteinExistence type="predicted"/>
<reference evidence="1 2" key="1">
    <citation type="submission" date="2023-03" db="EMBL/GenBank/DDBJ databases">
        <title>Bacillus Genome Sequencing.</title>
        <authorList>
            <person name="Dunlap C."/>
        </authorList>
    </citation>
    <scope>NUCLEOTIDE SEQUENCE [LARGE SCALE GENOMIC DNA]</scope>
    <source>
        <strain evidence="1 2">B-59205</strain>
    </source>
</reference>
<dbReference type="EMBL" id="JARSFG010000028">
    <property type="protein sequence ID" value="MEC1180357.1"/>
    <property type="molecule type" value="Genomic_DNA"/>
</dbReference>
<dbReference type="InterPro" id="IPR018755">
    <property type="entry name" value="Phage_Mu_Gp48"/>
</dbReference>
<protein>
    <submittedName>
        <fullName evidence="1">DUF2313 domain-containing protein</fullName>
    </submittedName>
</protein>
<sequence>MSNRIMQNLPPIYDGIKEMEELSSTVATEFEALEAGQKRVEDEQFIMTASERTIRTRERAYNIRADATTESLDFRRRRLIVRQSTRLPMTQRKVHEIINELIGEGNWEERLSVEACEALFVFDASNNSVDKEIDYTLDRIIPLNIALKIARRLTTKLYIPSFMLSGSEITLHPMNIDDIKQQTASNNLTAMKTATKITLTPM</sequence>
<evidence type="ECO:0000313" key="1">
    <source>
        <dbReference type="EMBL" id="MEC1180357.1"/>
    </source>
</evidence>
<name>A0AAW9NV10_9BACL</name>
<dbReference type="Proteomes" id="UP001344888">
    <property type="component" value="Unassembled WGS sequence"/>
</dbReference>
<keyword evidence="2" id="KW-1185">Reference proteome</keyword>
<gene>
    <name evidence="1" type="ORF">P9B03_17825</name>
</gene>
<dbReference type="RefSeq" id="WP_326124926.1">
    <property type="nucleotide sequence ID" value="NZ_JARSFG010000028.1"/>
</dbReference>
<accession>A0AAW9NV10</accession>
<comment type="caution">
    <text evidence="1">The sequence shown here is derived from an EMBL/GenBank/DDBJ whole genome shotgun (WGS) entry which is preliminary data.</text>
</comment>